<comment type="caution">
    <text evidence="1">The sequence shown here is derived from an EMBL/GenBank/DDBJ whole genome shotgun (WGS) entry which is preliminary data.</text>
</comment>
<sequence>MRIEADVRLRDDEGRVGLVLASVGPSDHAVAWLDSTGTLSVEVTRDRKVVRKRTARLHTNADPRTWHSLTAEIRDGAAHVQVSSAMLDMPLAELKVDVPEDWRRGGAASTRGAGEVDNVGVTRLYSPVTVKQPDPHIGARLPEYDEDFDGNQLDGWTWFGPADGKVTDGQYVWPTQDADFSGKGTMASALLRDAPTGTYTVETKLHFPITDAPDGRSQAGMIAFQSPEDSIHLAPTRTGPSRQAFLWIGRDRDSWPEMQLGPSADTMWLRLRHTVDPKTGEHTFQPATSRDGKHYIWGGVWHLPAGSDPRIGLVSLAGKGVTARFDYVRFYS</sequence>
<gene>
    <name evidence="1" type="ORF">ACI2L5_42090</name>
</gene>
<organism evidence="1 2">
    <name type="scientific">Streptomyces milbemycinicus</name>
    <dbReference type="NCBI Taxonomy" id="476552"/>
    <lineage>
        <taxon>Bacteria</taxon>
        <taxon>Bacillati</taxon>
        <taxon>Actinomycetota</taxon>
        <taxon>Actinomycetes</taxon>
        <taxon>Kitasatosporales</taxon>
        <taxon>Streptomycetaceae</taxon>
        <taxon>Streptomyces</taxon>
    </lineage>
</organism>
<dbReference type="EMBL" id="JBJDQH010000018">
    <property type="protein sequence ID" value="MFK4271456.1"/>
    <property type="molecule type" value="Genomic_DNA"/>
</dbReference>
<evidence type="ECO:0000313" key="2">
    <source>
        <dbReference type="Proteomes" id="UP001620295"/>
    </source>
</evidence>
<dbReference type="Gene3D" id="2.60.120.200">
    <property type="match status" value="1"/>
</dbReference>
<dbReference type="RefSeq" id="WP_404748391.1">
    <property type="nucleotide sequence ID" value="NZ_JBJDQH010000018.1"/>
</dbReference>
<evidence type="ECO:0000313" key="1">
    <source>
        <dbReference type="EMBL" id="MFK4271456.1"/>
    </source>
</evidence>
<proteinExistence type="predicted"/>
<dbReference type="SUPFAM" id="SSF49899">
    <property type="entry name" value="Concanavalin A-like lectins/glucanases"/>
    <property type="match status" value="1"/>
</dbReference>
<dbReference type="InterPro" id="IPR013320">
    <property type="entry name" value="ConA-like_dom_sf"/>
</dbReference>
<dbReference type="Proteomes" id="UP001620295">
    <property type="component" value="Unassembled WGS sequence"/>
</dbReference>
<reference evidence="1 2" key="1">
    <citation type="submission" date="2024-11" db="EMBL/GenBank/DDBJ databases">
        <title>The Natural Products Discovery Center: Release of the First 8490 Sequenced Strains for Exploring Actinobacteria Biosynthetic Diversity.</title>
        <authorList>
            <person name="Kalkreuter E."/>
            <person name="Kautsar S.A."/>
            <person name="Yang D."/>
            <person name="Bader C.D."/>
            <person name="Teijaro C.N."/>
            <person name="Fluegel L."/>
            <person name="Davis C.M."/>
            <person name="Simpson J.R."/>
            <person name="Lauterbach L."/>
            <person name="Steele A.D."/>
            <person name="Gui C."/>
            <person name="Meng S."/>
            <person name="Li G."/>
            <person name="Viehrig K."/>
            <person name="Ye F."/>
            <person name="Su P."/>
            <person name="Kiefer A.F."/>
            <person name="Nichols A."/>
            <person name="Cepeda A.J."/>
            <person name="Yan W."/>
            <person name="Fan B."/>
            <person name="Jiang Y."/>
            <person name="Adhikari A."/>
            <person name="Zheng C.-J."/>
            <person name="Schuster L."/>
            <person name="Cowan T.M."/>
            <person name="Smanski M.J."/>
            <person name="Chevrette M.G."/>
            <person name="De Carvalho L.P.S."/>
            <person name="Shen B."/>
        </authorList>
    </citation>
    <scope>NUCLEOTIDE SEQUENCE [LARGE SCALE GENOMIC DNA]</scope>
    <source>
        <strain evidence="1 2">NPDC020863</strain>
    </source>
</reference>
<accession>A0ABW8LZX4</accession>
<protein>
    <submittedName>
        <fullName evidence="1">Uncharacterized protein</fullName>
    </submittedName>
</protein>
<name>A0ABW8LZX4_9ACTN</name>
<keyword evidence="2" id="KW-1185">Reference proteome</keyword>